<reference evidence="2 3" key="1">
    <citation type="submission" date="2019-02" db="EMBL/GenBank/DDBJ databases">
        <title>Sequencing the genomes of 1000 actinobacteria strains.</title>
        <authorList>
            <person name="Klenk H.-P."/>
        </authorList>
    </citation>
    <scope>NUCLEOTIDE SEQUENCE [LARGE SCALE GENOMIC DNA]</scope>
    <source>
        <strain evidence="2 3">DSM 44509</strain>
    </source>
</reference>
<dbReference type="PANTHER" id="PTHR43031">
    <property type="entry name" value="FAD-DEPENDENT OXIDOREDUCTASE"/>
    <property type="match status" value="1"/>
</dbReference>
<dbReference type="CDD" id="cd00158">
    <property type="entry name" value="RHOD"/>
    <property type="match status" value="1"/>
</dbReference>
<dbReference type="Gene3D" id="6.10.140.1340">
    <property type="match status" value="1"/>
</dbReference>
<gene>
    <name evidence="2" type="ORF">BKA19_3558</name>
</gene>
<dbReference type="InterPro" id="IPR050229">
    <property type="entry name" value="GlpE_sulfurtransferase"/>
</dbReference>
<feature type="domain" description="Rhodanese" evidence="1">
    <location>
        <begin position="20"/>
        <end position="110"/>
    </location>
</feature>
<dbReference type="SMART" id="SM00450">
    <property type="entry name" value="RHOD"/>
    <property type="match status" value="1"/>
</dbReference>
<evidence type="ECO:0000313" key="3">
    <source>
        <dbReference type="Proteomes" id="UP000292507"/>
    </source>
</evidence>
<dbReference type="Pfam" id="PF00581">
    <property type="entry name" value="Rhodanese"/>
    <property type="match status" value="1"/>
</dbReference>
<accession>A0A4Q7Y9W1</accession>
<dbReference type="OrthoDB" id="9800872at2"/>
<evidence type="ECO:0000259" key="1">
    <source>
        <dbReference type="PROSITE" id="PS50206"/>
    </source>
</evidence>
<sequence>MHSLSPDRIDAPTVIDWLRDPDAVTVIDVRSPAEYETAHIAGSYNVPLNLLGDHAAQLAARLDRKVVLVCQSGTRAAEAQRRLTGVGAANLHVLGGGVPAYAAAGGEVIRGAARWSLERQVRLVAGSLVVAGVAAGLRVPRATLVAGGVGAGLTLSALTDTCTMGRILAALPHNRGPRERSVAEVIDQLPEGRRAA</sequence>
<protein>
    <submittedName>
        <fullName evidence="2">Rhodanese-related sulfurtransferase</fullName>
    </submittedName>
</protein>
<dbReference type="InterPro" id="IPR021309">
    <property type="entry name" value="YgaP-like_TM"/>
</dbReference>
<proteinExistence type="predicted"/>
<evidence type="ECO:0000313" key="2">
    <source>
        <dbReference type="EMBL" id="RZU33820.1"/>
    </source>
</evidence>
<comment type="caution">
    <text evidence="2">The sequence shown here is derived from an EMBL/GenBank/DDBJ whole genome shotgun (WGS) entry which is preliminary data.</text>
</comment>
<dbReference type="Pfam" id="PF11127">
    <property type="entry name" value="YgaP-like_TM"/>
    <property type="match status" value="1"/>
</dbReference>
<dbReference type="PANTHER" id="PTHR43031:SF1">
    <property type="entry name" value="PYRIDINE NUCLEOTIDE-DISULPHIDE OXIDOREDUCTASE"/>
    <property type="match status" value="1"/>
</dbReference>
<dbReference type="InterPro" id="IPR036873">
    <property type="entry name" value="Rhodanese-like_dom_sf"/>
</dbReference>
<dbReference type="PROSITE" id="PS50206">
    <property type="entry name" value="RHODANESE_3"/>
    <property type="match status" value="1"/>
</dbReference>
<dbReference type="GO" id="GO:0016740">
    <property type="term" value="F:transferase activity"/>
    <property type="evidence" value="ECO:0007669"/>
    <property type="project" value="UniProtKB-KW"/>
</dbReference>
<dbReference type="EMBL" id="SHKV01000001">
    <property type="protein sequence ID" value="RZU33820.1"/>
    <property type="molecule type" value="Genomic_DNA"/>
</dbReference>
<dbReference type="InterPro" id="IPR001763">
    <property type="entry name" value="Rhodanese-like_dom"/>
</dbReference>
<keyword evidence="2" id="KW-0808">Transferase</keyword>
<dbReference type="Proteomes" id="UP000292507">
    <property type="component" value="Unassembled WGS sequence"/>
</dbReference>
<dbReference type="SUPFAM" id="SSF52821">
    <property type="entry name" value="Rhodanese/Cell cycle control phosphatase"/>
    <property type="match status" value="1"/>
</dbReference>
<dbReference type="AlphaFoldDB" id="A0A4Q7Y9W1"/>
<organism evidence="2 3">
    <name type="scientific">Blastococcus saxobsidens</name>
    <dbReference type="NCBI Taxonomy" id="138336"/>
    <lineage>
        <taxon>Bacteria</taxon>
        <taxon>Bacillati</taxon>
        <taxon>Actinomycetota</taxon>
        <taxon>Actinomycetes</taxon>
        <taxon>Geodermatophilales</taxon>
        <taxon>Geodermatophilaceae</taxon>
        <taxon>Blastococcus</taxon>
    </lineage>
</organism>
<name>A0A4Q7Y9W1_9ACTN</name>
<keyword evidence="3" id="KW-1185">Reference proteome</keyword>
<dbReference type="RefSeq" id="WP_104529107.1">
    <property type="nucleotide sequence ID" value="NZ_POQT01000022.1"/>
</dbReference>
<dbReference type="Gene3D" id="3.40.250.10">
    <property type="entry name" value="Rhodanese-like domain"/>
    <property type="match status" value="1"/>
</dbReference>